<reference evidence="2 3" key="1">
    <citation type="submission" date="2020-08" db="EMBL/GenBank/DDBJ databases">
        <title>Genomic Encyclopedia of Type Strains, Phase IV (KMG-IV): sequencing the most valuable type-strain genomes for metagenomic binning, comparative biology and taxonomic classification.</title>
        <authorList>
            <person name="Goeker M."/>
        </authorList>
    </citation>
    <scope>NUCLEOTIDE SEQUENCE [LARGE SCALE GENOMIC DNA]</scope>
    <source>
        <strain evidence="2 3">DSM 101730</strain>
    </source>
</reference>
<name>A0A840SSQ6_9RHOB</name>
<feature type="chain" id="PRO_5032445109" evidence="1">
    <location>
        <begin position="28"/>
        <end position="168"/>
    </location>
</feature>
<protein>
    <submittedName>
        <fullName evidence="2">Uncharacterized protein</fullName>
    </submittedName>
</protein>
<gene>
    <name evidence="2" type="ORF">HNP73_003519</name>
</gene>
<evidence type="ECO:0000313" key="3">
    <source>
        <dbReference type="Proteomes" id="UP000549457"/>
    </source>
</evidence>
<comment type="caution">
    <text evidence="2">The sequence shown here is derived from an EMBL/GenBank/DDBJ whole genome shotgun (WGS) entry which is preliminary data.</text>
</comment>
<organism evidence="2 3">
    <name type="scientific">Amaricoccus macauensis</name>
    <dbReference type="NCBI Taxonomy" id="57001"/>
    <lineage>
        <taxon>Bacteria</taxon>
        <taxon>Pseudomonadati</taxon>
        <taxon>Pseudomonadota</taxon>
        <taxon>Alphaproteobacteria</taxon>
        <taxon>Rhodobacterales</taxon>
        <taxon>Paracoccaceae</taxon>
        <taxon>Amaricoccus</taxon>
    </lineage>
</organism>
<dbReference type="RefSeq" id="WP_221288808.1">
    <property type="nucleotide sequence ID" value="NZ_JACHFM010000004.1"/>
</dbReference>
<dbReference type="EMBL" id="JACHFM010000004">
    <property type="protein sequence ID" value="MBB5223565.1"/>
    <property type="molecule type" value="Genomic_DNA"/>
</dbReference>
<dbReference type="AlphaFoldDB" id="A0A840SSQ6"/>
<feature type="signal peptide" evidence="1">
    <location>
        <begin position="1"/>
        <end position="27"/>
    </location>
</feature>
<sequence>MTPAPWGISLGPMLSALALLFAAPALAQDLPPYLDDRSDPASLVRSYYNAVARQEYARAYGYLASPPDYPGFAAGYAETAKVELELGPVTTDGAVGSIYAAVPAAIRATATNGTVTTFAGCYTTRQIQPAIQDPPFRPIEITQGHLAPVASGGTLTAAVPTDCADRIP</sequence>
<evidence type="ECO:0000313" key="2">
    <source>
        <dbReference type="EMBL" id="MBB5223565.1"/>
    </source>
</evidence>
<keyword evidence="1" id="KW-0732">Signal</keyword>
<keyword evidence="3" id="KW-1185">Reference proteome</keyword>
<dbReference type="Proteomes" id="UP000549457">
    <property type="component" value="Unassembled WGS sequence"/>
</dbReference>
<proteinExistence type="predicted"/>
<accession>A0A840SSQ6</accession>
<evidence type="ECO:0000256" key="1">
    <source>
        <dbReference type="SAM" id="SignalP"/>
    </source>
</evidence>